<dbReference type="Proteomes" id="UP001589532">
    <property type="component" value="Unassembled WGS sequence"/>
</dbReference>
<proteinExistence type="predicted"/>
<dbReference type="RefSeq" id="WP_344993877.1">
    <property type="nucleotide sequence ID" value="NZ_BAAAXV010000008.1"/>
</dbReference>
<name>A0ABV5SJG2_9ACTN</name>
<accession>A0ABV5SJG2</accession>
<reference evidence="1 2" key="1">
    <citation type="submission" date="2024-09" db="EMBL/GenBank/DDBJ databases">
        <authorList>
            <person name="Sun Q."/>
            <person name="Mori K."/>
        </authorList>
    </citation>
    <scope>NUCLEOTIDE SEQUENCE [LARGE SCALE GENOMIC DNA]</scope>
    <source>
        <strain evidence="1 2">JCM 3143</strain>
    </source>
</reference>
<protein>
    <submittedName>
        <fullName evidence="1">Uncharacterized protein</fullName>
    </submittedName>
</protein>
<comment type="caution">
    <text evidence="1">The sequence shown here is derived from an EMBL/GenBank/DDBJ whole genome shotgun (WGS) entry which is preliminary data.</text>
</comment>
<evidence type="ECO:0000313" key="1">
    <source>
        <dbReference type="EMBL" id="MFB9631822.1"/>
    </source>
</evidence>
<sequence>MLTTRTTRSHRPAGRLTARAAVMLVLLIGVVFAHGGACAAVELSEPAIHAVDPAVDPAEGAAVDTAESTVGDTAGYDARCLHRELPSRHRHGTEPDCSAISLDDTPLSMATPATRSAAMAHGGAEIPIAPARAVRLAAPYLENLCVMRI</sequence>
<gene>
    <name evidence="1" type="ORF">ACFFSA_52925</name>
</gene>
<dbReference type="EMBL" id="JBHMBW010000108">
    <property type="protein sequence ID" value="MFB9631822.1"/>
    <property type="molecule type" value="Genomic_DNA"/>
</dbReference>
<evidence type="ECO:0000313" key="2">
    <source>
        <dbReference type="Proteomes" id="UP001589532"/>
    </source>
</evidence>
<keyword evidence="2" id="KW-1185">Reference proteome</keyword>
<organism evidence="1 2">
    <name type="scientific">Nonomuraea helvata</name>
    <dbReference type="NCBI Taxonomy" id="37484"/>
    <lineage>
        <taxon>Bacteria</taxon>
        <taxon>Bacillati</taxon>
        <taxon>Actinomycetota</taxon>
        <taxon>Actinomycetes</taxon>
        <taxon>Streptosporangiales</taxon>
        <taxon>Streptosporangiaceae</taxon>
        <taxon>Nonomuraea</taxon>
    </lineage>
</organism>